<dbReference type="Pfam" id="PF02626">
    <property type="entry name" value="CT_A_B"/>
    <property type="match status" value="1"/>
</dbReference>
<protein>
    <submittedName>
        <fullName evidence="5">Biotin-dependent carboxyltransferase family protein</fullName>
    </submittedName>
</protein>
<dbReference type="SUPFAM" id="SSF50891">
    <property type="entry name" value="Cyclophilin-like"/>
    <property type="match status" value="1"/>
</dbReference>
<dbReference type="EMBL" id="JAOCQF010000006">
    <property type="protein sequence ID" value="MCT8331738.1"/>
    <property type="molecule type" value="Genomic_DNA"/>
</dbReference>
<dbReference type="InterPro" id="IPR029000">
    <property type="entry name" value="Cyclophilin-like_dom_sf"/>
</dbReference>
<evidence type="ECO:0000256" key="1">
    <source>
        <dbReference type="ARBA" id="ARBA00022741"/>
    </source>
</evidence>
<reference evidence="6" key="1">
    <citation type="submission" date="2023-07" db="EMBL/GenBank/DDBJ databases">
        <title>Defluviimonas sediminis sp. nov., isolated from mangrove sediment.</title>
        <authorList>
            <person name="Liu L."/>
            <person name="Li J."/>
            <person name="Huang Y."/>
            <person name="Pan J."/>
            <person name="Li M."/>
        </authorList>
    </citation>
    <scope>NUCLEOTIDE SEQUENCE [LARGE SCALE GENOMIC DNA]</scope>
    <source>
        <strain evidence="6">FT324</strain>
    </source>
</reference>
<evidence type="ECO:0000313" key="6">
    <source>
        <dbReference type="Proteomes" id="UP001205601"/>
    </source>
</evidence>
<accession>A0ABT2NUE3</accession>
<proteinExistence type="predicted"/>
<keyword evidence="6" id="KW-1185">Reference proteome</keyword>
<dbReference type="PANTHER" id="PTHR43309">
    <property type="entry name" value="5-OXOPROLINASE SUBUNIT C"/>
    <property type="match status" value="1"/>
</dbReference>
<gene>
    <name evidence="5" type="ORF">N5I32_19655</name>
</gene>
<evidence type="ECO:0000259" key="4">
    <source>
        <dbReference type="SMART" id="SM00797"/>
    </source>
</evidence>
<evidence type="ECO:0000256" key="2">
    <source>
        <dbReference type="ARBA" id="ARBA00022801"/>
    </source>
</evidence>
<dbReference type="Gene3D" id="2.40.100.10">
    <property type="entry name" value="Cyclophilin-like"/>
    <property type="match status" value="1"/>
</dbReference>
<keyword evidence="2" id="KW-0378">Hydrolase</keyword>
<evidence type="ECO:0000256" key="3">
    <source>
        <dbReference type="ARBA" id="ARBA00022840"/>
    </source>
</evidence>
<organism evidence="5 6">
    <name type="scientific">Albidovulum sediminis</name>
    <dbReference type="NCBI Taxonomy" id="3066345"/>
    <lineage>
        <taxon>Bacteria</taxon>
        <taxon>Pseudomonadati</taxon>
        <taxon>Pseudomonadota</taxon>
        <taxon>Alphaproteobacteria</taxon>
        <taxon>Rhodobacterales</taxon>
        <taxon>Paracoccaceae</taxon>
        <taxon>Albidovulum</taxon>
    </lineage>
</organism>
<dbReference type="Proteomes" id="UP001205601">
    <property type="component" value="Unassembled WGS sequence"/>
</dbReference>
<dbReference type="SMART" id="SM00797">
    <property type="entry name" value="AHS2"/>
    <property type="match status" value="1"/>
</dbReference>
<dbReference type="InterPro" id="IPR052708">
    <property type="entry name" value="PxpC"/>
</dbReference>
<evidence type="ECO:0000313" key="5">
    <source>
        <dbReference type="EMBL" id="MCT8331738.1"/>
    </source>
</evidence>
<dbReference type="PANTHER" id="PTHR43309:SF5">
    <property type="entry name" value="5-OXOPROLINASE SUBUNIT C"/>
    <property type="match status" value="1"/>
</dbReference>
<name>A0ABT2NUE3_9RHOB</name>
<keyword evidence="3" id="KW-0067">ATP-binding</keyword>
<dbReference type="RefSeq" id="WP_261497646.1">
    <property type="nucleotide sequence ID" value="NZ_JAOCQF010000006.1"/>
</dbReference>
<keyword evidence="1" id="KW-0547">Nucleotide-binding</keyword>
<dbReference type="InterPro" id="IPR003778">
    <property type="entry name" value="CT_A_B"/>
</dbReference>
<sequence>MSELIVIRSGPAVTVQDGGRPGLLAEGLSRGGAADPDALAEGAALLGQSPDLAALEMAGYGGAFAVTSATRLALTGAPMRADVDGRPVAWNGSHVIGPGQVLTIGGCERGAYGYLHLAGGIATAPVLGSRAAHLVAGIGAAVAAGARLPLGSDSGGHAGMILDVEERFSGGEIRIVHSAQTALFPQAERERFTATEFVRDDRANRMGMRLTMAGAGFSAEGQLSILSEVIVPGDIQVTGDGTPFVLLPECQTTGGYPRIGTVIPADLPRAAQAGPGARLRFRFVGLEEALAAERQHRAVVRSLSQRVRPAIRDPRDIPDLLSYTLIGGMISAQDEEP</sequence>
<comment type="caution">
    <text evidence="5">The sequence shown here is derived from an EMBL/GenBank/DDBJ whole genome shotgun (WGS) entry which is preliminary data.</text>
</comment>
<feature type="domain" description="Carboxyltransferase" evidence="4">
    <location>
        <begin position="25"/>
        <end position="298"/>
    </location>
</feature>